<evidence type="ECO:0000313" key="1">
    <source>
        <dbReference type="EMBL" id="MED6164436.1"/>
    </source>
</evidence>
<reference evidence="1 2" key="1">
    <citation type="journal article" date="2023" name="Plants (Basel)">
        <title>Bridging the Gap: Combining Genomics and Transcriptomics Approaches to Understand Stylosanthes scabra, an Orphan Legume from the Brazilian Caatinga.</title>
        <authorList>
            <person name="Ferreira-Neto J.R.C."/>
            <person name="da Silva M.D."/>
            <person name="Binneck E."/>
            <person name="de Melo N.F."/>
            <person name="da Silva R.H."/>
            <person name="de Melo A.L.T.M."/>
            <person name="Pandolfi V."/>
            <person name="Bustamante F.O."/>
            <person name="Brasileiro-Vidal A.C."/>
            <person name="Benko-Iseppon A.M."/>
        </authorList>
    </citation>
    <scope>NUCLEOTIDE SEQUENCE [LARGE SCALE GENOMIC DNA]</scope>
    <source>
        <tissue evidence="1">Leaves</tissue>
    </source>
</reference>
<feature type="non-terminal residue" evidence="1">
    <location>
        <position position="367"/>
    </location>
</feature>
<proteinExistence type="predicted"/>
<dbReference type="Gene3D" id="3.30.70.330">
    <property type="match status" value="1"/>
</dbReference>
<dbReference type="CDD" id="cd00590">
    <property type="entry name" value="RRM_SF"/>
    <property type="match status" value="1"/>
</dbReference>
<gene>
    <name evidence="1" type="ORF">PIB30_090067</name>
</gene>
<evidence type="ECO:0008006" key="3">
    <source>
        <dbReference type="Google" id="ProtNLM"/>
    </source>
</evidence>
<organism evidence="1 2">
    <name type="scientific">Stylosanthes scabra</name>
    <dbReference type="NCBI Taxonomy" id="79078"/>
    <lineage>
        <taxon>Eukaryota</taxon>
        <taxon>Viridiplantae</taxon>
        <taxon>Streptophyta</taxon>
        <taxon>Embryophyta</taxon>
        <taxon>Tracheophyta</taxon>
        <taxon>Spermatophyta</taxon>
        <taxon>Magnoliopsida</taxon>
        <taxon>eudicotyledons</taxon>
        <taxon>Gunneridae</taxon>
        <taxon>Pentapetalae</taxon>
        <taxon>rosids</taxon>
        <taxon>fabids</taxon>
        <taxon>Fabales</taxon>
        <taxon>Fabaceae</taxon>
        <taxon>Papilionoideae</taxon>
        <taxon>50 kb inversion clade</taxon>
        <taxon>dalbergioids sensu lato</taxon>
        <taxon>Dalbergieae</taxon>
        <taxon>Pterocarpus clade</taxon>
        <taxon>Stylosanthes</taxon>
    </lineage>
</organism>
<comment type="caution">
    <text evidence="1">The sequence shown here is derived from an EMBL/GenBank/DDBJ whole genome shotgun (WGS) entry which is preliminary data.</text>
</comment>
<dbReference type="InterPro" id="IPR012677">
    <property type="entry name" value="Nucleotide-bd_a/b_plait_sf"/>
</dbReference>
<dbReference type="Proteomes" id="UP001341840">
    <property type="component" value="Unassembled WGS sequence"/>
</dbReference>
<dbReference type="EMBL" id="JASCZI010122546">
    <property type="protein sequence ID" value="MED6164436.1"/>
    <property type="molecule type" value="Genomic_DNA"/>
</dbReference>
<sequence>MQKCPFAFVRFDDIEEAKRVVARLNGNYWRGRKLFLTFSKFRRQGRNNEGSRITRRGEYTSMKTCLISFESAAARDEAVSSIELLEVFDEVRPHWDYFSSHSRRILLEVMGLPVQVWCEATFSNIAKLWGKLILMDDRTEEAMSFSVARFLVDSFEWELINEWVTIKFEEKKFEVHVREVGSEIYTLQAHPSDNNESDGTICCKGNVAGGGNENVGGGQQLSEFSNRWHYPYFRGCIETDLGNMKGVNDDHACGGGLGLNSNNDEGSETRMLSNIEGALIGINPMSDVLMDQMGYCAVGGIGLQIPNYANGLSVHGEKKKEGSNDIDDSISISSSSCPYPLGFGPCSSSNLVHQVNPTHDRKNEDLG</sequence>
<dbReference type="InterPro" id="IPR035979">
    <property type="entry name" value="RBD_domain_sf"/>
</dbReference>
<accession>A0ABU6UTH3</accession>
<dbReference type="SUPFAM" id="SSF54928">
    <property type="entry name" value="RNA-binding domain, RBD"/>
    <property type="match status" value="1"/>
</dbReference>
<evidence type="ECO:0000313" key="2">
    <source>
        <dbReference type="Proteomes" id="UP001341840"/>
    </source>
</evidence>
<name>A0ABU6UTH3_9FABA</name>
<protein>
    <recommendedName>
        <fullName evidence="3">RRM domain-containing protein</fullName>
    </recommendedName>
</protein>
<keyword evidence="2" id="KW-1185">Reference proteome</keyword>